<organism evidence="1 2">
    <name type="scientific">Cryptolaemus montrouzieri</name>
    <dbReference type="NCBI Taxonomy" id="559131"/>
    <lineage>
        <taxon>Eukaryota</taxon>
        <taxon>Metazoa</taxon>
        <taxon>Ecdysozoa</taxon>
        <taxon>Arthropoda</taxon>
        <taxon>Hexapoda</taxon>
        <taxon>Insecta</taxon>
        <taxon>Pterygota</taxon>
        <taxon>Neoptera</taxon>
        <taxon>Endopterygota</taxon>
        <taxon>Coleoptera</taxon>
        <taxon>Polyphaga</taxon>
        <taxon>Cucujiformia</taxon>
        <taxon>Coccinelloidea</taxon>
        <taxon>Coccinellidae</taxon>
        <taxon>Scymninae</taxon>
        <taxon>Scymnini</taxon>
        <taxon>Cryptolaemus</taxon>
    </lineage>
</organism>
<protein>
    <submittedName>
        <fullName evidence="1">Uncharacterized protein</fullName>
    </submittedName>
</protein>
<evidence type="ECO:0000313" key="1">
    <source>
        <dbReference type="EMBL" id="KAL3273440.1"/>
    </source>
</evidence>
<name>A0ABD2N4W9_9CUCU</name>
<comment type="caution">
    <text evidence="1">The sequence shown here is derived from an EMBL/GenBank/DDBJ whole genome shotgun (WGS) entry which is preliminary data.</text>
</comment>
<accession>A0ABD2N4W9</accession>
<gene>
    <name evidence="1" type="ORF">HHI36_014884</name>
</gene>
<dbReference type="AlphaFoldDB" id="A0ABD2N4W9"/>
<dbReference type="Proteomes" id="UP001516400">
    <property type="component" value="Unassembled WGS sequence"/>
</dbReference>
<proteinExistence type="predicted"/>
<reference evidence="1 2" key="1">
    <citation type="journal article" date="2021" name="BMC Biol.">
        <title>Horizontally acquired antibacterial genes associated with adaptive radiation of ladybird beetles.</title>
        <authorList>
            <person name="Li H.S."/>
            <person name="Tang X.F."/>
            <person name="Huang Y.H."/>
            <person name="Xu Z.Y."/>
            <person name="Chen M.L."/>
            <person name="Du X.Y."/>
            <person name="Qiu B.Y."/>
            <person name="Chen P.T."/>
            <person name="Zhang W."/>
            <person name="Slipinski A."/>
            <person name="Escalona H.E."/>
            <person name="Waterhouse R.M."/>
            <person name="Zwick A."/>
            <person name="Pang H."/>
        </authorList>
    </citation>
    <scope>NUCLEOTIDE SEQUENCE [LARGE SCALE GENOMIC DNA]</scope>
    <source>
        <strain evidence="1">SYSU2018</strain>
    </source>
</reference>
<sequence length="224" mass="25239">MYDEICNSSSPLTVFIFSDHPINSNGTSPHITNSWTDYSDYHCYSSQAGYYTPNQDIHSSSGHLPTVLPDPQHEYITTSLTSPLISPTPMYNSPKPELEAIMPTNARYPENSYCPNNWAPPNTSYHQNYNYNTTNSNQQYPPVVAIYPHLYSTVNQNQIHVHLHGSSENLDKFFTSTEALSGTTPRTLEMPPVAATEVVAPITDPLLETEREQPNDPSNVWRPY</sequence>
<dbReference type="EMBL" id="JABFTP020000062">
    <property type="protein sequence ID" value="KAL3273440.1"/>
    <property type="molecule type" value="Genomic_DNA"/>
</dbReference>
<keyword evidence="2" id="KW-1185">Reference proteome</keyword>
<evidence type="ECO:0000313" key="2">
    <source>
        <dbReference type="Proteomes" id="UP001516400"/>
    </source>
</evidence>